<keyword evidence="2 6" id="KW-0853">WD repeat</keyword>
<reference evidence="7" key="1">
    <citation type="submission" date="2015-12" db="EMBL/GenBank/DDBJ databases">
        <title>De novo transcriptome assembly of four potential Pierce s Disease insect vectors from Arizona vineyards.</title>
        <authorList>
            <person name="Tassone E.E."/>
        </authorList>
    </citation>
    <scope>NUCLEOTIDE SEQUENCE</scope>
</reference>
<feature type="repeat" description="WD" evidence="6">
    <location>
        <begin position="141"/>
        <end position="176"/>
    </location>
</feature>
<dbReference type="InterPro" id="IPR019775">
    <property type="entry name" value="WD40_repeat_CS"/>
</dbReference>
<dbReference type="PROSITE" id="PS50082">
    <property type="entry name" value="WD_REPEATS_2"/>
    <property type="match status" value="4"/>
</dbReference>
<accession>A0A1B6BYW3</accession>
<evidence type="ECO:0000256" key="4">
    <source>
        <dbReference type="ARBA" id="ARBA00022786"/>
    </source>
</evidence>
<dbReference type="Gene3D" id="2.130.10.10">
    <property type="entry name" value="YVTN repeat-like/Quinoprotein amine dehydrogenase"/>
    <property type="match status" value="2"/>
</dbReference>
<proteinExistence type="inferred from homology"/>
<feature type="repeat" description="WD" evidence="6">
    <location>
        <begin position="349"/>
        <end position="383"/>
    </location>
</feature>
<dbReference type="InterPro" id="IPR015943">
    <property type="entry name" value="WD40/YVTN_repeat-like_dom_sf"/>
</dbReference>
<sequence length="434" mass="49539">MSVMYNHYQSEYGFNISKNYDLAINHLKCVQEDIFRSTRLQGSDLEITDSPMIVSRFSRIPQFENILATGNEDGIVMIHNIGKHLWSSERNSSKVVAQTHLNVIFDLAWSPSSYQLVTASGDHTAVLWDVRDDELKYLYRFHGHSRSIKTISFKPEDKHIFATGGRDGLVIIWDTRLAKPDVQTVSPDNIIASNNVQTREFYKKRNPLRMDSITSVIFKNSFAVISGSAYDPLIKVWDIRNSYSAYKRTPLPCYKMLIPDVKKTSNGVSSLVMDSTGTRMYANCMDGTIYCYNTSTYLEQPIMSYWGHQNSSFYVKSCLSPDDRYLISGSSDDSAYIWNIKKQDPIGRLVGHSAEVTTIDWSKSNETKLLTCSDDGSCRVWRLHYKNFEKEELKGWVEPLKVTKSTTLENFKSCITSCNIKRGIQEQTGPTIKN</sequence>
<dbReference type="PRINTS" id="PR00320">
    <property type="entry name" value="GPROTEINBRPT"/>
</dbReference>
<evidence type="ECO:0000256" key="6">
    <source>
        <dbReference type="PROSITE-ProRule" id="PRU00221"/>
    </source>
</evidence>
<dbReference type="EMBL" id="GEDC01023700">
    <property type="protein sequence ID" value="JAS13598.1"/>
    <property type="molecule type" value="Transcribed_RNA"/>
</dbReference>
<dbReference type="PANTHER" id="PTHR22852">
    <property type="entry name" value="LETHAL 2 DENTICLELESS PROTEIN RETINOIC ACID-REGULATED NUCLEAR MATRIX-ASSOCIATED PROTEIN"/>
    <property type="match status" value="1"/>
</dbReference>
<dbReference type="SMART" id="SM00320">
    <property type="entry name" value="WD40"/>
    <property type="match status" value="6"/>
</dbReference>
<dbReference type="InterPro" id="IPR020472">
    <property type="entry name" value="WD40_PAC1"/>
</dbReference>
<dbReference type="InterPro" id="IPR001680">
    <property type="entry name" value="WD40_rpt"/>
</dbReference>
<evidence type="ECO:0000256" key="1">
    <source>
        <dbReference type="ARBA" id="ARBA00004906"/>
    </source>
</evidence>
<dbReference type="PANTHER" id="PTHR22852:SF0">
    <property type="entry name" value="DENTICLELESS PROTEIN HOMOLOG"/>
    <property type="match status" value="1"/>
</dbReference>
<dbReference type="GO" id="GO:0007095">
    <property type="term" value="P:mitotic G2 DNA damage checkpoint signaling"/>
    <property type="evidence" value="ECO:0007669"/>
    <property type="project" value="TreeGrafter"/>
</dbReference>
<dbReference type="SUPFAM" id="SSF50978">
    <property type="entry name" value="WD40 repeat-like"/>
    <property type="match status" value="1"/>
</dbReference>
<name>A0A1B6BYW3_9HEMI</name>
<dbReference type="PROSITE" id="PS00678">
    <property type="entry name" value="WD_REPEATS_1"/>
    <property type="match status" value="2"/>
</dbReference>
<protein>
    <submittedName>
        <fullName evidence="7">Uncharacterized protein</fullName>
    </submittedName>
</protein>
<feature type="repeat" description="WD" evidence="6">
    <location>
        <begin position="319"/>
        <end position="348"/>
    </location>
</feature>
<dbReference type="InterPro" id="IPR036322">
    <property type="entry name" value="WD40_repeat_dom_sf"/>
</dbReference>
<keyword evidence="3" id="KW-0677">Repeat</keyword>
<dbReference type="CDD" id="cd00200">
    <property type="entry name" value="WD40"/>
    <property type="match status" value="1"/>
</dbReference>
<gene>
    <name evidence="7" type="ORF">g.22743</name>
    <name evidence="8" type="ORF">g.22750</name>
</gene>
<evidence type="ECO:0000313" key="8">
    <source>
        <dbReference type="EMBL" id="JAS13598.1"/>
    </source>
</evidence>
<organism evidence="7">
    <name type="scientific">Clastoptera arizonana</name>
    <name type="common">Arizona spittle bug</name>
    <dbReference type="NCBI Taxonomy" id="38151"/>
    <lineage>
        <taxon>Eukaryota</taxon>
        <taxon>Metazoa</taxon>
        <taxon>Ecdysozoa</taxon>
        <taxon>Arthropoda</taxon>
        <taxon>Hexapoda</taxon>
        <taxon>Insecta</taxon>
        <taxon>Pterygota</taxon>
        <taxon>Neoptera</taxon>
        <taxon>Paraneoptera</taxon>
        <taxon>Hemiptera</taxon>
        <taxon>Auchenorrhyncha</taxon>
        <taxon>Cercopoidea</taxon>
        <taxon>Clastopteridae</taxon>
        <taxon>Clastoptera</taxon>
    </lineage>
</organism>
<feature type="repeat" description="WD" evidence="6">
    <location>
        <begin position="97"/>
        <end position="138"/>
    </location>
</feature>
<dbReference type="AlphaFoldDB" id="A0A1B6BYW3"/>
<keyword evidence="4" id="KW-0833">Ubl conjugation pathway</keyword>
<evidence type="ECO:0000313" key="7">
    <source>
        <dbReference type="EMBL" id="JAS06244.1"/>
    </source>
</evidence>
<evidence type="ECO:0000256" key="3">
    <source>
        <dbReference type="ARBA" id="ARBA00022737"/>
    </source>
</evidence>
<evidence type="ECO:0000256" key="2">
    <source>
        <dbReference type="ARBA" id="ARBA00022574"/>
    </source>
</evidence>
<dbReference type="GO" id="GO:0043161">
    <property type="term" value="P:proteasome-mediated ubiquitin-dependent protein catabolic process"/>
    <property type="evidence" value="ECO:0007669"/>
    <property type="project" value="TreeGrafter"/>
</dbReference>
<dbReference type="PROSITE" id="PS50294">
    <property type="entry name" value="WD_REPEATS_REGION"/>
    <property type="match status" value="3"/>
</dbReference>
<evidence type="ECO:0000256" key="5">
    <source>
        <dbReference type="ARBA" id="ARBA00038344"/>
    </source>
</evidence>
<comment type="similarity">
    <text evidence="5">Belongs to the WD repeat cdt2 family.</text>
</comment>
<comment type="pathway">
    <text evidence="1">Protein modification; protein ubiquitination.</text>
</comment>
<dbReference type="GO" id="GO:0030674">
    <property type="term" value="F:protein-macromolecule adaptor activity"/>
    <property type="evidence" value="ECO:0007669"/>
    <property type="project" value="TreeGrafter"/>
</dbReference>
<dbReference type="GO" id="GO:0005634">
    <property type="term" value="C:nucleus"/>
    <property type="evidence" value="ECO:0007669"/>
    <property type="project" value="TreeGrafter"/>
</dbReference>
<dbReference type="InterPro" id="IPR051865">
    <property type="entry name" value="WD-repeat_CDT2_adapter"/>
</dbReference>
<dbReference type="Pfam" id="PF00400">
    <property type="entry name" value="WD40"/>
    <property type="match status" value="4"/>
</dbReference>
<dbReference type="EMBL" id="GEDC01031054">
    <property type="protein sequence ID" value="JAS06244.1"/>
    <property type="molecule type" value="Transcribed_RNA"/>
</dbReference>